<dbReference type="PANTHER" id="PTHR30595:SF6">
    <property type="entry name" value="SCHLAFEN ALBA-2 DOMAIN-CONTAINING PROTEIN"/>
    <property type="match status" value="1"/>
</dbReference>
<name>A0A2K8U3S0_9GAMM</name>
<evidence type="ECO:0000259" key="1">
    <source>
        <dbReference type="Pfam" id="PF04326"/>
    </source>
</evidence>
<dbReference type="EMBL" id="CP020370">
    <property type="protein sequence ID" value="AUB79691.1"/>
    <property type="molecule type" value="Genomic_DNA"/>
</dbReference>
<dbReference type="Proteomes" id="UP000232638">
    <property type="component" value="Chromosome"/>
</dbReference>
<dbReference type="KEGG" id="tsy:THSYN_01105"/>
<sequence length="419" mass="46744">MTPEALLQLIRQGENSGVEFKRDDLRPEQLAREVVAFANFQGGRVLIGVEDEGTLSGIQRPDLEHWVMDTVFGRTVHPQLLPYYEVVFLDGGMQVAVVTVLPGTAKPYVVRHHQREDIEDIYVRVGSTSRLATREQQAALFAAGGLLHAELLPVSGSALADLDRARLTDYLGRVLTDEIPQDEAAWLERLCGLGFMAERTDEVPVCTIAGLVLFAHRPRRLLRQAGVRWMAFRGNDMDYQSLDDAVLDGPLVGLWATAGTGQVYRAQPGLIESFSERAQPFLSHESAELVEGLRRERRWHYPPDAVRESLLNALAHRDWTRPAEVEVVSYCNRLTVTSPGGLQNGMTITKMLAGQRSARNPILVGVLRDYGYVDARGMGVRRKIVPLIREYTGSEAVFEASDDFLRTTLPARPPQWPNP</sequence>
<evidence type="ECO:0000313" key="2">
    <source>
        <dbReference type="EMBL" id="AUB79691.1"/>
    </source>
</evidence>
<dbReference type="InterPro" id="IPR038475">
    <property type="entry name" value="RecG_C_sf"/>
</dbReference>
<keyword evidence="3" id="KW-1185">Reference proteome</keyword>
<organism evidence="2 3">
    <name type="scientific">Candidatus Thiodictyon syntrophicum</name>
    <dbReference type="NCBI Taxonomy" id="1166950"/>
    <lineage>
        <taxon>Bacteria</taxon>
        <taxon>Pseudomonadati</taxon>
        <taxon>Pseudomonadota</taxon>
        <taxon>Gammaproteobacteria</taxon>
        <taxon>Chromatiales</taxon>
        <taxon>Chromatiaceae</taxon>
        <taxon>Thiodictyon</taxon>
    </lineage>
</organism>
<feature type="domain" description="Schlafen AlbA-2" evidence="1">
    <location>
        <begin position="14"/>
        <end position="132"/>
    </location>
</feature>
<gene>
    <name evidence="2" type="ORF">THSYN_01105</name>
</gene>
<dbReference type="Pfam" id="PF04326">
    <property type="entry name" value="SLFN_AlbA_2"/>
    <property type="match status" value="1"/>
</dbReference>
<evidence type="ECO:0000313" key="3">
    <source>
        <dbReference type="Proteomes" id="UP000232638"/>
    </source>
</evidence>
<dbReference type="InterPro" id="IPR038461">
    <property type="entry name" value="Schlafen_AlbA_2_dom_sf"/>
</dbReference>
<dbReference type="Gene3D" id="3.30.565.60">
    <property type="match status" value="1"/>
</dbReference>
<accession>A0A2K8U3S0</accession>
<dbReference type="OrthoDB" id="7593619at2"/>
<dbReference type="RefSeq" id="WP_100917509.1">
    <property type="nucleotide sequence ID" value="NZ_CP020370.1"/>
</dbReference>
<dbReference type="Gene3D" id="3.30.950.30">
    <property type="entry name" value="Schlafen, AAA domain"/>
    <property type="match status" value="1"/>
</dbReference>
<dbReference type="PANTHER" id="PTHR30595">
    <property type="entry name" value="GLPR-RELATED TRANSCRIPTIONAL REPRESSOR"/>
    <property type="match status" value="1"/>
</dbReference>
<dbReference type="Pfam" id="PF13749">
    <property type="entry name" value="HATPase_c_4"/>
    <property type="match status" value="1"/>
</dbReference>
<proteinExistence type="predicted"/>
<dbReference type="InterPro" id="IPR007421">
    <property type="entry name" value="Schlafen_AlbA_2_dom"/>
</dbReference>
<protein>
    <submittedName>
        <fullName evidence="2">Transcriptional regulator</fullName>
    </submittedName>
</protein>
<dbReference type="AlphaFoldDB" id="A0A2K8U3S0"/>
<reference evidence="2 3" key="1">
    <citation type="submission" date="2017-03" db="EMBL/GenBank/DDBJ databases">
        <title>Complete genome sequence of Candidatus 'Thiodictyon syntrophicum' sp. nov. strain Cad16T, a photolithoautotroph purple sulfur bacterium isolated from an alpine meromictic lake.</title>
        <authorList>
            <person name="Luedin S.M."/>
            <person name="Pothier J.F."/>
            <person name="Danza F."/>
            <person name="Storelli N."/>
            <person name="Wittwer M."/>
            <person name="Tonolla M."/>
        </authorList>
    </citation>
    <scope>NUCLEOTIDE SEQUENCE [LARGE SCALE GENOMIC DNA]</scope>
    <source>
        <strain evidence="2 3">Cad16T</strain>
    </source>
</reference>